<feature type="region of interest" description="Disordered" evidence="1">
    <location>
        <begin position="15"/>
        <end position="56"/>
    </location>
</feature>
<feature type="compositionally biased region" description="Basic and acidic residues" evidence="1">
    <location>
        <begin position="30"/>
        <end position="45"/>
    </location>
</feature>
<organism evidence="2">
    <name type="scientific">Puccinia triticina (isolate 1-1 / race 1 (BBBD))</name>
    <name type="common">Brown leaf rust fungus</name>
    <dbReference type="NCBI Taxonomy" id="630390"/>
    <lineage>
        <taxon>Eukaryota</taxon>
        <taxon>Fungi</taxon>
        <taxon>Dikarya</taxon>
        <taxon>Basidiomycota</taxon>
        <taxon>Pucciniomycotina</taxon>
        <taxon>Pucciniomycetes</taxon>
        <taxon>Pucciniales</taxon>
        <taxon>Pucciniaceae</taxon>
        <taxon>Puccinia</taxon>
    </lineage>
</organism>
<dbReference type="Proteomes" id="UP000005240">
    <property type="component" value="Unassembled WGS sequence"/>
</dbReference>
<evidence type="ECO:0000313" key="2">
    <source>
        <dbReference type="EMBL" id="OAV87946.1"/>
    </source>
</evidence>
<protein>
    <submittedName>
        <fullName evidence="2 3">Uncharacterized protein</fullName>
    </submittedName>
</protein>
<name>A0A180G5M9_PUCT1</name>
<accession>A0A180G5M9</accession>
<reference evidence="2" key="2">
    <citation type="submission" date="2016-05" db="EMBL/GenBank/DDBJ databases">
        <title>Comparative analysis highlights variable genome content of wheat rusts and divergence of the mating loci.</title>
        <authorList>
            <person name="Cuomo C.A."/>
            <person name="Bakkeren G."/>
            <person name="Szabo L."/>
            <person name="Khalil H."/>
            <person name="Joly D."/>
            <person name="Goldberg J."/>
            <person name="Young S."/>
            <person name="Zeng Q."/>
            <person name="Fellers J."/>
        </authorList>
    </citation>
    <scope>NUCLEOTIDE SEQUENCE [LARGE SCALE GENOMIC DNA]</scope>
    <source>
        <strain evidence="2">1-1 BBBD Race 1</strain>
    </source>
</reference>
<dbReference type="VEuPathDB" id="FungiDB:PTTG_29223"/>
<gene>
    <name evidence="2" type="ORF">PTTG_29223</name>
</gene>
<reference evidence="3 4" key="3">
    <citation type="journal article" date="2017" name="G3 (Bethesda)">
        <title>Comparative analysis highlights variable genome content of wheat rusts and divergence of the mating loci.</title>
        <authorList>
            <person name="Cuomo C.A."/>
            <person name="Bakkeren G."/>
            <person name="Khalil H.B."/>
            <person name="Panwar V."/>
            <person name="Joly D."/>
            <person name="Linning R."/>
            <person name="Sakthikumar S."/>
            <person name="Song X."/>
            <person name="Adiconis X."/>
            <person name="Fan L."/>
            <person name="Goldberg J.M."/>
            <person name="Levin J.Z."/>
            <person name="Young S."/>
            <person name="Zeng Q."/>
            <person name="Anikster Y."/>
            <person name="Bruce M."/>
            <person name="Wang M."/>
            <person name="Yin C."/>
            <person name="McCallum B."/>
            <person name="Szabo L.J."/>
            <person name="Hulbert S."/>
            <person name="Chen X."/>
            <person name="Fellers J.P."/>
        </authorList>
    </citation>
    <scope>NUCLEOTIDE SEQUENCE</scope>
    <source>
        <strain evidence="3">isolate 1-1 / race 1 (BBBD)</strain>
        <strain evidence="4">Isolate 1-1 / race 1 (BBBD)</strain>
    </source>
</reference>
<keyword evidence="4" id="KW-1185">Reference proteome</keyword>
<dbReference type="EnsemblFungi" id="PTTG_29223-t43_1">
    <property type="protein sequence ID" value="PTTG_29223-t43_1-p1"/>
    <property type="gene ID" value="PTTG_29223"/>
</dbReference>
<evidence type="ECO:0000313" key="4">
    <source>
        <dbReference type="Proteomes" id="UP000005240"/>
    </source>
</evidence>
<evidence type="ECO:0000256" key="1">
    <source>
        <dbReference type="SAM" id="MobiDB-lite"/>
    </source>
</evidence>
<dbReference type="AlphaFoldDB" id="A0A180G5M9"/>
<proteinExistence type="predicted"/>
<reference evidence="2" key="1">
    <citation type="submission" date="2009-11" db="EMBL/GenBank/DDBJ databases">
        <authorList>
            <consortium name="The Broad Institute Genome Sequencing Platform"/>
            <person name="Ward D."/>
            <person name="Feldgarden M."/>
            <person name="Earl A."/>
            <person name="Young S.K."/>
            <person name="Zeng Q."/>
            <person name="Koehrsen M."/>
            <person name="Alvarado L."/>
            <person name="Berlin A."/>
            <person name="Bochicchio J."/>
            <person name="Borenstein D."/>
            <person name="Chapman S.B."/>
            <person name="Chen Z."/>
            <person name="Engels R."/>
            <person name="Freedman E."/>
            <person name="Gellesch M."/>
            <person name="Goldberg J."/>
            <person name="Griggs A."/>
            <person name="Gujja S."/>
            <person name="Heilman E."/>
            <person name="Heiman D."/>
            <person name="Hepburn T."/>
            <person name="Howarth C."/>
            <person name="Jen D."/>
            <person name="Larson L."/>
            <person name="Lewis B."/>
            <person name="Mehta T."/>
            <person name="Park D."/>
            <person name="Pearson M."/>
            <person name="Roberts A."/>
            <person name="Saif S."/>
            <person name="Shea T."/>
            <person name="Shenoy N."/>
            <person name="Sisk P."/>
            <person name="Stolte C."/>
            <person name="Sykes S."/>
            <person name="Thomson T."/>
            <person name="Walk T."/>
            <person name="White J."/>
            <person name="Yandava C."/>
            <person name="Izard J."/>
            <person name="Baranova O.V."/>
            <person name="Blanton J.M."/>
            <person name="Tanner A.C."/>
            <person name="Dewhirst F.E."/>
            <person name="Haas B."/>
            <person name="Nusbaum C."/>
            <person name="Birren B."/>
        </authorList>
    </citation>
    <scope>NUCLEOTIDE SEQUENCE [LARGE SCALE GENOMIC DNA]</scope>
    <source>
        <strain evidence="2">1-1 BBBD Race 1</strain>
    </source>
</reference>
<dbReference type="EMBL" id="ADAS02000244">
    <property type="protein sequence ID" value="OAV87946.1"/>
    <property type="molecule type" value="Genomic_DNA"/>
</dbReference>
<reference evidence="3" key="4">
    <citation type="submission" date="2025-05" db="UniProtKB">
        <authorList>
            <consortium name="EnsemblFungi"/>
        </authorList>
    </citation>
    <scope>IDENTIFICATION</scope>
    <source>
        <strain evidence="3">isolate 1-1 / race 1 (BBBD)</strain>
    </source>
</reference>
<evidence type="ECO:0000313" key="3">
    <source>
        <dbReference type="EnsemblFungi" id="PTTG_29223-t43_1-p1"/>
    </source>
</evidence>
<sequence>MMPLNVDELLCGGVDDQQSNFGGAHQDPTSPDHSHDSNSSDKFHPTDPNNIFDLPPNRGDVNMAGPMALNSFDNNIKEVCAELQSELKLDQDHLKIANIACKVYVSEAPDAAVIFFNGAYHQLAVSKNVGLAQRTTYTCDTTFKDFVRETAQLILLKPTIDAYSNNPHSNGTIPNSLFFLMLDTLDRQPNEWKQEHIPPPDVMETLQGLVDYRRLIADLLKYRQSYLRDMLLLNTQETKKIKVNGPIPNRKDLLTKVDIQESPTKRTQANEGQDYATRTIHNGWTLMTDCAFYAVHHMHSKNIIVLNKDFELFSHNRYYKQMDKAEFTVPTIEEVQASVDTGIVPAILH</sequence>